<name>A0ABS6JRS8_9BACI</name>
<keyword evidence="1" id="KW-0472">Membrane</keyword>
<protein>
    <submittedName>
        <fullName evidence="2">Uncharacterized protein</fullName>
    </submittedName>
</protein>
<evidence type="ECO:0000313" key="3">
    <source>
        <dbReference type="Proteomes" id="UP000790580"/>
    </source>
</evidence>
<comment type="caution">
    <text evidence="2">The sequence shown here is derived from an EMBL/GenBank/DDBJ whole genome shotgun (WGS) entry which is preliminary data.</text>
</comment>
<keyword evidence="1" id="KW-0812">Transmembrane</keyword>
<evidence type="ECO:0000256" key="1">
    <source>
        <dbReference type="SAM" id="Phobius"/>
    </source>
</evidence>
<organism evidence="2 3">
    <name type="scientific">Evansella alkalicola</name>
    <dbReference type="NCBI Taxonomy" id="745819"/>
    <lineage>
        <taxon>Bacteria</taxon>
        <taxon>Bacillati</taxon>
        <taxon>Bacillota</taxon>
        <taxon>Bacilli</taxon>
        <taxon>Bacillales</taxon>
        <taxon>Bacillaceae</taxon>
        <taxon>Evansella</taxon>
    </lineage>
</organism>
<dbReference type="RefSeq" id="WP_088074433.1">
    <property type="nucleotide sequence ID" value="NZ_JAHQCR010000005.1"/>
</dbReference>
<keyword evidence="1" id="KW-1133">Transmembrane helix</keyword>
<reference evidence="2 3" key="1">
    <citation type="submission" date="2021-06" db="EMBL/GenBank/DDBJ databases">
        <title>Bacillus sp. RD4P76, an endophyte from a halophyte.</title>
        <authorList>
            <person name="Sun J.-Q."/>
        </authorList>
    </citation>
    <scope>NUCLEOTIDE SEQUENCE [LARGE SCALE GENOMIC DNA]</scope>
    <source>
        <strain evidence="2 3">JCM 17098</strain>
    </source>
</reference>
<dbReference type="Proteomes" id="UP000790580">
    <property type="component" value="Unassembled WGS sequence"/>
</dbReference>
<sequence length="137" mass="16080">MKWTFYILLVVTALLISSSFFRWSEIETTDVLPRNTTLYYKQDNWVGQPWVAHCGGVGMCSRLKETPLVTEEDRHSSYSHVMQDHNKHARSGFMVEAWRERDRATYIWINLTAISFIGTIISFIYTKKRNSLVKNQN</sequence>
<evidence type="ECO:0000313" key="2">
    <source>
        <dbReference type="EMBL" id="MBU9719880.1"/>
    </source>
</evidence>
<keyword evidence="3" id="KW-1185">Reference proteome</keyword>
<proteinExistence type="predicted"/>
<dbReference type="EMBL" id="JAHQCR010000005">
    <property type="protein sequence ID" value="MBU9719880.1"/>
    <property type="molecule type" value="Genomic_DNA"/>
</dbReference>
<gene>
    <name evidence="2" type="ORF">KS407_00320</name>
</gene>
<feature type="transmembrane region" description="Helical" evidence="1">
    <location>
        <begin position="106"/>
        <end position="125"/>
    </location>
</feature>
<accession>A0ABS6JRS8</accession>